<dbReference type="GO" id="GO:0004831">
    <property type="term" value="F:tyrosine-tRNA ligase activity"/>
    <property type="evidence" value="ECO:0007669"/>
    <property type="project" value="UniProtKB-UniRule"/>
</dbReference>
<dbReference type="InterPro" id="IPR014729">
    <property type="entry name" value="Rossmann-like_a/b/a_fold"/>
</dbReference>
<keyword evidence="6 11" id="KW-0694">RNA-binding</keyword>
<dbReference type="Pfam" id="PF00579">
    <property type="entry name" value="tRNA-synt_1b"/>
    <property type="match status" value="1"/>
</dbReference>
<dbReference type="GO" id="GO:0005829">
    <property type="term" value="C:cytosol"/>
    <property type="evidence" value="ECO:0007669"/>
    <property type="project" value="TreeGrafter"/>
</dbReference>
<evidence type="ECO:0000256" key="8">
    <source>
        <dbReference type="ARBA" id="ARBA00023146"/>
    </source>
</evidence>
<accession>A0A2M7MEQ7</accession>
<dbReference type="Proteomes" id="UP000230064">
    <property type="component" value="Unassembled WGS sequence"/>
</dbReference>
<organism evidence="14 15">
    <name type="scientific">Candidatus Nealsonbacteria bacterium CG_4_10_14_3_um_filter_36_16</name>
    <dbReference type="NCBI Taxonomy" id="1974685"/>
    <lineage>
        <taxon>Bacteria</taxon>
        <taxon>Candidatus Nealsoniibacteriota</taxon>
    </lineage>
</organism>
<dbReference type="SUPFAM" id="SSF55174">
    <property type="entry name" value="Alpha-L RNA-binding motif"/>
    <property type="match status" value="1"/>
</dbReference>
<dbReference type="InterPro" id="IPR002305">
    <property type="entry name" value="aa-tRNA-synth_Ic"/>
</dbReference>
<name>A0A2M7MEQ7_9BACT</name>
<dbReference type="SMART" id="SM00363">
    <property type="entry name" value="S4"/>
    <property type="match status" value="1"/>
</dbReference>
<dbReference type="SUPFAM" id="SSF52374">
    <property type="entry name" value="Nucleotidylyl transferase"/>
    <property type="match status" value="1"/>
</dbReference>
<reference evidence="15" key="1">
    <citation type="submission" date="2017-09" db="EMBL/GenBank/DDBJ databases">
        <title>Depth-based differentiation of microbial function through sediment-hosted aquifers and enrichment of novel symbionts in the deep terrestrial subsurface.</title>
        <authorList>
            <person name="Probst A.J."/>
            <person name="Ladd B."/>
            <person name="Jarett J.K."/>
            <person name="Geller-Mcgrath D.E."/>
            <person name="Sieber C.M.K."/>
            <person name="Emerson J.B."/>
            <person name="Anantharaman K."/>
            <person name="Thomas B.C."/>
            <person name="Malmstrom R."/>
            <person name="Stieglmeier M."/>
            <person name="Klingl A."/>
            <person name="Woyke T."/>
            <person name="Ryan C.M."/>
            <person name="Banfield J.F."/>
        </authorList>
    </citation>
    <scope>NUCLEOTIDE SEQUENCE [LARGE SCALE GENOMIC DNA]</scope>
</reference>
<evidence type="ECO:0000256" key="1">
    <source>
        <dbReference type="ARBA" id="ARBA00013160"/>
    </source>
</evidence>
<evidence type="ECO:0000256" key="12">
    <source>
        <dbReference type="RuleBase" id="RU363036"/>
    </source>
</evidence>
<evidence type="ECO:0000256" key="6">
    <source>
        <dbReference type="ARBA" id="ARBA00022884"/>
    </source>
</evidence>
<evidence type="ECO:0000256" key="3">
    <source>
        <dbReference type="ARBA" id="ARBA00022598"/>
    </source>
</evidence>
<evidence type="ECO:0000259" key="13">
    <source>
        <dbReference type="SMART" id="SM00363"/>
    </source>
</evidence>
<dbReference type="EMBL" id="PFJR01000048">
    <property type="protein sequence ID" value="PIX88065.1"/>
    <property type="molecule type" value="Genomic_DNA"/>
</dbReference>
<dbReference type="InterPro" id="IPR001412">
    <property type="entry name" value="aa-tRNA-synth_I_CS"/>
</dbReference>
<dbReference type="AlphaFoldDB" id="A0A2M7MEQ7"/>
<keyword evidence="2" id="KW-0963">Cytoplasm</keyword>
<evidence type="ECO:0000313" key="15">
    <source>
        <dbReference type="Proteomes" id="UP000230064"/>
    </source>
</evidence>
<dbReference type="PANTHER" id="PTHR11766:SF1">
    <property type="entry name" value="TYROSINE--TRNA LIGASE"/>
    <property type="match status" value="1"/>
</dbReference>
<evidence type="ECO:0000256" key="11">
    <source>
        <dbReference type="PROSITE-ProRule" id="PRU00182"/>
    </source>
</evidence>
<dbReference type="GO" id="GO:0003723">
    <property type="term" value="F:RNA binding"/>
    <property type="evidence" value="ECO:0007669"/>
    <property type="project" value="UniProtKB-KW"/>
</dbReference>
<evidence type="ECO:0000313" key="14">
    <source>
        <dbReference type="EMBL" id="PIX88065.1"/>
    </source>
</evidence>
<comment type="catalytic activity">
    <reaction evidence="9">
        <text>tRNA(Tyr) + L-tyrosine + ATP = L-tyrosyl-tRNA(Tyr) + AMP + diphosphate + H(+)</text>
        <dbReference type="Rhea" id="RHEA:10220"/>
        <dbReference type="Rhea" id="RHEA-COMP:9706"/>
        <dbReference type="Rhea" id="RHEA-COMP:9707"/>
        <dbReference type="ChEBI" id="CHEBI:15378"/>
        <dbReference type="ChEBI" id="CHEBI:30616"/>
        <dbReference type="ChEBI" id="CHEBI:33019"/>
        <dbReference type="ChEBI" id="CHEBI:58315"/>
        <dbReference type="ChEBI" id="CHEBI:78442"/>
        <dbReference type="ChEBI" id="CHEBI:78536"/>
        <dbReference type="ChEBI" id="CHEBI:456215"/>
        <dbReference type="EC" id="6.1.1.1"/>
    </reaction>
</comment>
<keyword evidence="3 12" id="KW-0436">Ligase</keyword>
<dbReference type="Gene3D" id="1.10.240.10">
    <property type="entry name" value="Tyrosyl-Transfer RNA Synthetase"/>
    <property type="match status" value="1"/>
</dbReference>
<evidence type="ECO:0000256" key="4">
    <source>
        <dbReference type="ARBA" id="ARBA00022741"/>
    </source>
</evidence>
<keyword evidence="5 12" id="KW-0067">ATP-binding</keyword>
<evidence type="ECO:0000256" key="7">
    <source>
        <dbReference type="ARBA" id="ARBA00022917"/>
    </source>
</evidence>
<dbReference type="GO" id="GO:0006437">
    <property type="term" value="P:tyrosyl-tRNA aminoacylation"/>
    <property type="evidence" value="ECO:0007669"/>
    <property type="project" value="UniProtKB-UniRule"/>
</dbReference>
<sequence>MKISNRVKIITNPLKIEEVLSRGVEKIYPSFKDLEKIMLSGKRLRLYCGYDPTAPTLHIGHMVTLKKLAQFQTLGHEVIMLIGDFTGMIGDPTEKIGTRKKLSREEVLRNSKNYKKLTGKILKFSGLNPCRLLYNSKWLDSLSFTDLIKLASNFTVQQMIIRYMFQERIRKEKPIYLHEFLYPLAQAYDSVAMDVDLEIGGKDQAFNMLCGRDLMKVLKNKEKFVLATKLLITPEGKKMGKTEGNLIPMDENPKEMYGKIMSWPDSLITIGFELCTDLPMEEITEISNQIKKRRLNPREAKAKLAREIVTICRNKRAAQKAEEEFNRVFKEEKLPSRIPEIKIREKALNILDLLVKIELASSKSEAKRLILQKGVKINNQVQNDWQKIIEIKKGIVIQVGKRKFIRLI</sequence>
<evidence type="ECO:0000256" key="9">
    <source>
        <dbReference type="ARBA" id="ARBA00048248"/>
    </source>
</evidence>
<dbReference type="Gene3D" id="3.10.290.10">
    <property type="entry name" value="RNA-binding S4 domain"/>
    <property type="match status" value="1"/>
</dbReference>
<feature type="domain" description="RNA-binding S4" evidence="13">
    <location>
        <begin position="349"/>
        <end position="406"/>
    </location>
</feature>
<evidence type="ECO:0000256" key="2">
    <source>
        <dbReference type="ARBA" id="ARBA00022490"/>
    </source>
</evidence>
<keyword evidence="7 12" id="KW-0648">Protein biosynthesis</keyword>
<dbReference type="NCBIfam" id="TIGR00234">
    <property type="entry name" value="tyrS"/>
    <property type="match status" value="1"/>
</dbReference>
<keyword evidence="4 12" id="KW-0547">Nucleotide-binding</keyword>
<evidence type="ECO:0000256" key="5">
    <source>
        <dbReference type="ARBA" id="ARBA00022840"/>
    </source>
</evidence>
<dbReference type="InterPro" id="IPR054608">
    <property type="entry name" value="SYY-like_C"/>
</dbReference>
<gene>
    <name evidence="14" type="ORF">COZ30_01990</name>
</gene>
<dbReference type="PROSITE" id="PS50889">
    <property type="entry name" value="S4"/>
    <property type="match status" value="1"/>
</dbReference>
<dbReference type="Pfam" id="PF22421">
    <property type="entry name" value="SYY_C-terminal"/>
    <property type="match status" value="1"/>
</dbReference>
<dbReference type="GO" id="GO:0005524">
    <property type="term" value="F:ATP binding"/>
    <property type="evidence" value="ECO:0007669"/>
    <property type="project" value="UniProtKB-KW"/>
</dbReference>
<dbReference type="CDD" id="cd00165">
    <property type="entry name" value="S4"/>
    <property type="match status" value="1"/>
</dbReference>
<dbReference type="InterPro" id="IPR036986">
    <property type="entry name" value="S4_RNA-bd_sf"/>
</dbReference>
<dbReference type="EC" id="6.1.1.1" evidence="1 10"/>
<dbReference type="InterPro" id="IPR002307">
    <property type="entry name" value="Tyr-tRNA-ligase"/>
</dbReference>
<dbReference type="InterPro" id="IPR002942">
    <property type="entry name" value="S4_RNA-bd"/>
</dbReference>
<dbReference type="PROSITE" id="PS00178">
    <property type="entry name" value="AA_TRNA_LIGASE_I"/>
    <property type="match status" value="1"/>
</dbReference>
<dbReference type="FunFam" id="3.10.290.10:FF:000022">
    <property type="entry name" value="Tyrosine--tRNA ligase"/>
    <property type="match status" value="1"/>
</dbReference>
<evidence type="ECO:0000256" key="10">
    <source>
        <dbReference type="NCBIfam" id="TIGR00234"/>
    </source>
</evidence>
<dbReference type="CDD" id="cd00805">
    <property type="entry name" value="TyrRS_core"/>
    <property type="match status" value="1"/>
</dbReference>
<comment type="similarity">
    <text evidence="12">Belongs to the class-I aminoacyl-tRNA synthetase family.</text>
</comment>
<dbReference type="Gene3D" id="3.40.50.620">
    <property type="entry name" value="HUPs"/>
    <property type="match status" value="1"/>
</dbReference>
<protein>
    <recommendedName>
        <fullName evidence="1 10">Tyrosine--tRNA ligase</fullName>
        <ecNumber evidence="1 10">6.1.1.1</ecNumber>
    </recommendedName>
</protein>
<comment type="caution">
    <text evidence="14">The sequence shown here is derived from an EMBL/GenBank/DDBJ whole genome shotgun (WGS) entry which is preliminary data.</text>
</comment>
<keyword evidence="8 12" id="KW-0030">Aminoacyl-tRNA synthetase</keyword>
<dbReference type="PANTHER" id="PTHR11766">
    <property type="entry name" value="TYROSYL-TRNA SYNTHETASE"/>
    <property type="match status" value="1"/>
</dbReference>
<proteinExistence type="inferred from homology"/>
<dbReference type="PRINTS" id="PR01040">
    <property type="entry name" value="TRNASYNTHTYR"/>
</dbReference>
<dbReference type="InterPro" id="IPR024088">
    <property type="entry name" value="Tyr-tRNA-ligase_bac-type"/>
</dbReference>